<dbReference type="Gene3D" id="3.40.50.300">
    <property type="entry name" value="P-loop containing nucleotide triphosphate hydrolases"/>
    <property type="match status" value="1"/>
</dbReference>
<dbReference type="AlphaFoldDB" id="A0A6M3JA76"/>
<evidence type="ECO:0000259" key="1">
    <source>
        <dbReference type="SMART" id="SM00382"/>
    </source>
</evidence>
<evidence type="ECO:0000313" key="2">
    <source>
        <dbReference type="EMBL" id="QJA66145.1"/>
    </source>
</evidence>
<dbReference type="EMBL" id="MT141550">
    <property type="protein sequence ID" value="QJA66145.1"/>
    <property type="molecule type" value="Genomic_DNA"/>
</dbReference>
<accession>A0A6M3JA76</accession>
<dbReference type="SMART" id="SM00382">
    <property type="entry name" value="AAA"/>
    <property type="match status" value="1"/>
</dbReference>
<organism evidence="2">
    <name type="scientific">viral metagenome</name>
    <dbReference type="NCBI Taxonomy" id="1070528"/>
    <lineage>
        <taxon>unclassified sequences</taxon>
        <taxon>metagenomes</taxon>
        <taxon>organismal metagenomes</taxon>
    </lineage>
</organism>
<dbReference type="InterPro" id="IPR003593">
    <property type="entry name" value="AAA+_ATPase"/>
</dbReference>
<reference evidence="2" key="1">
    <citation type="submission" date="2020-03" db="EMBL/GenBank/DDBJ databases">
        <title>The deep terrestrial virosphere.</title>
        <authorList>
            <person name="Holmfeldt K."/>
            <person name="Nilsson E."/>
            <person name="Simone D."/>
            <person name="Lopez-Fernandez M."/>
            <person name="Wu X."/>
            <person name="de Brujin I."/>
            <person name="Lundin D."/>
            <person name="Andersson A."/>
            <person name="Bertilsson S."/>
            <person name="Dopson M."/>
        </authorList>
    </citation>
    <scope>NUCLEOTIDE SEQUENCE</scope>
    <source>
        <strain evidence="3">MM415A01853</strain>
        <strain evidence="2">MM415B00360</strain>
    </source>
</reference>
<feature type="domain" description="AAA+ ATPase" evidence="1">
    <location>
        <begin position="14"/>
        <end position="201"/>
    </location>
</feature>
<dbReference type="InterPro" id="IPR027417">
    <property type="entry name" value="P-loop_NTPase"/>
</dbReference>
<gene>
    <name evidence="3" type="ORF">MM415A01853_0002</name>
    <name evidence="2" type="ORF">MM415B00360_0007</name>
</gene>
<sequence length="336" mass="36752">MEKLSWLWPNRIPLGKISLIVGDPGKGKSLLSLYIAAQVSTGRPWIDTSTPRTPASVLILTAEDDLSDTVGPRLMAAQADLAKICSLSSYTDEIGKRHGLYNLTRDLDVLIQTVKDMPDLKLVIIDPISAYMEGKNENKNAEVREYLTPLADLARNADIAIIGITHLNKNQMTQTANYRVLGSIAFTAAVRAVWLVHQDPENEIGRLFVPSKGNLSKNPTGLSFTIMSTSIPTFDGGTADAPYCAFSPETIHTSAEELLAPIKFEKRSPKKDAATEWLQEYLSDGPKPANEIFNVGLQMGFSKRTLERIKSKLGIQSTKIGGIGGGDGKWEWALRA</sequence>
<protein>
    <submittedName>
        <fullName evidence="2">Putative ATPase domain containing protein</fullName>
    </submittedName>
</protein>
<name>A0A6M3JA76_9ZZZZ</name>
<dbReference type="EMBL" id="MT142150">
    <property type="protein sequence ID" value="QJA75238.1"/>
    <property type="molecule type" value="Genomic_DNA"/>
</dbReference>
<proteinExistence type="predicted"/>
<dbReference type="SUPFAM" id="SSF52540">
    <property type="entry name" value="P-loop containing nucleoside triphosphate hydrolases"/>
    <property type="match status" value="1"/>
</dbReference>
<dbReference type="Pfam" id="PF13481">
    <property type="entry name" value="AAA_25"/>
    <property type="match status" value="1"/>
</dbReference>
<evidence type="ECO:0000313" key="3">
    <source>
        <dbReference type="EMBL" id="QJA75238.1"/>
    </source>
</evidence>